<dbReference type="EMBL" id="GL945487">
    <property type="protein sequence ID" value="EGN94631.1"/>
    <property type="molecule type" value="Genomic_DNA"/>
</dbReference>
<keyword evidence="3" id="KW-1185">Reference proteome</keyword>
<feature type="region of interest" description="Disordered" evidence="1">
    <location>
        <begin position="1"/>
        <end position="75"/>
    </location>
</feature>
<feature type="compositionally biased region" description="Acidic residues" evidence="1">
    <location>
        <begin position="64"/>
        <end position="75"/>
    </location>
</feature>
<evidence type="ECO:0000313" key="2">
    <source>
        <dbReference type="EMBL" id="EGN94631.1"/>
    </source>
</evidence>
<gene>
    <name evidence="2" type="ORF">SERLA73DRAFT_155424</name>
</gene>
<protein>
    <submittedName>
        <fullName evidence="2">Uncharacterized protein</fullName>
    </submittedName>
</protein>
<proteinExistence type="predicted"/>
<sequence>MPKCRNAESTGWKSKGSLSSGTIAEESHTRWSDSIIKVSKKRKRTMEPDGYTLGSTPRKHMAIEADDDDDSGEEPFDFDRDYQPPAGEVLMVPFAVPCSRCQLTPGKVECMREVSTEETLSKHTSCSLCEQRGSHCFWGTLKLCGNLEKAQMQSEKLLDPMGLLKEDTNQEREQAIQRHMKVSADLASTDKMLSEAISKLI</sequence>
<dbReference type="InParanoid" id="F8QA41"/>
<evidence type="ECO:0000256" key="1">
    <source>
        <dbReference type="SAM" id="MobiDB-lite"/>
    </source>
</evidence>
<organism evidence="3">
    <name type="scientific">Serpula lacrymans var. lacrymans (strain S7.3)</name>
    <name type="common">Dry rot fungus</name>
    <dbReference type="NCBI Taxonomy" id="936435"/>
    <lineage>
        <taxon>Eukaryota</taxon>
        <taxon>Fungi</taxon>
        <taxon>Dikarya</taxon>
        <taxon>Basidiomycota</taxon>
        <taxon>Agaricomycotina</taxon>
        <taxon>Agaricomycetes</taxon>
        <taxon>Agaricomycetidae</taxon>
        <taxon>Boletales</taxon>
        <taxon>Coniophorineae</taxon>
        <taxon>Serpulaceae</taxon>
        <taxon>Serpula</taxon>
    </lineage>
</organism>
<name>F8QA41_SERL3</name>
<accession>F8QA41</accession>
<dbReference type="HOGENOM" id="CLU_117788_0_0_1"/>
<reference evidence="3" key="1">
    <citation type="journal article" date="2011" name="Science">
        <title>The plant cell wall-decomposing machinery underlies the functional diversity of forest fungi.</title>
        <authorList>
            <person name="Eastwood D.C."/>
            <person name="Floudas D."/>
            <person name="Binder M."/>
            <person name="Majcherczyk A."/>
            <person name="Schneider P."/>
            <person name="Aerts A."/>
            <person name="Asiegbu F.O."/>
            <person name="Baker S.E."/>
            <person name="Barry K."/>
            <person name="Bendiksby M."/>
            <person name="Blumentritt M."/>
            <person name="Coutinho P.M."/>
            <person name="Cullen D."/>
            <person name="de Vries R.P."/>
            <person name="Gathman A."/>
            <person name="Goodell B."/>
            <person name="Henrissat B."/>
            <person name="Ihrmark K."/>
            <person name="Kauserud H."/>
            <person name="Kohler A."/>
            <person name="LaButti K."/>
            <person name="Lapidus A."/>
            <person name="Lavin J.L."/>
            <person name="Lee Y.-H."/>
            <person name="Lindquist E."/>
            <person name="Lilly W."/>
            <person name="Lucas S."/>
            <person name="Morin E."/>
            <person name="Murat C."/>
            <person name="Oguiza J.A."/>
            <person name="Park J."/>
            <person name="Pisabarro A.G."/>
            <person name="Riley R."/>
            <person name="Rosling A."/>
            <person name="Salamov A."/>
            <person name="Schmidt O."/>
            <person name="Schmutz J."/>
            <person name="Skrede I."/>
            <person name="Stenlid J."/>
            <person name="Wiebenga A."/>
            <person name="Xie X."/>
            <person name="Kuees U."/>
            <person name="Hibbett D.S."/>
            <person name="Hoffmeister D."/>
            <person name="Hoegberg N."/>
            <person name="Martin F."/>
            <person name="Grigoriev I.V."/>
            <person name="Watkinson S.C."/>
        </authorList>
    </citation>
    <scope>NUCLEOTIDE SEQUENCE [LARGE SCALE GENOMIC DNA]</scope>
    <source>
        <strain evidence="3">strain S7.3</strain>
    </source>
</reference>
<feature type="compositionally biased region" description="Polar residues" evidence="1">
    <location>
        <begin position="7"/>
        <end position="22"/>
    </location>
</feature>
<evidence type="ECO:0000313" key="3">
    <source>
        <dbReference type="Proteomes" id="UP000008063"/>
    </source>
</evidence>
<dbReference type="AlphaFoldDB" id="F8QA41"/>
<dbReference type="Proteomes" id="UP000008063">
    <property type="component" value="Unassembled WGS sequence"/>
</dbReference>